<keyword evidence="2" id="KW-1185">Reference proteome</keyword>
<dbReference type="InterPro" id="IPR024778">
    <property type="entry name" value="Put_cellulase"/>
</dbReference>
<protein>
    <submittedName>
        <fullName evidence="1">Cellulase</fullName>
    </submittedName>
</protein>
<reference evidence="1 2" key="1">
    <citation type="submission" date="2019-03" db="EMBL/GenBank/DDBJ databases">
        <title>Draft Genome Sequence of Duganella callidus sp. nov., a Novel Duganella Species Isolated from Cultivated Soil.</title>
        <authorList>
            <person name="Raths R."/>
            <person name="Peta V."/>
            <person name="Bucking H."/>
        </authorList>
    </citation>
    <scope>NUCLEOTIDE SEQUENCE [LARGE SCALE GENOMIC DNA]</scope>
    <source>
        <strain evidence="1 2">DN04</strain>
    </source>
</reference>
<accession>A0A4Y9SIP6</accession>
<dbReference type="InterPro" id="IPR017853">
    <property type="entry name" value="GH"/>
</dbReference>
<organism evidence="1 2">
    <name type="scientific">Duganella callida</name>
    <dbReference type="NCBI Taxonomy" id="2561932"/>
    <lineage>
        <taxon>Bacteria</taxon>
        <taxon>Pseudomonadati</taxon>
        <taxon>Pseudomonadota</taxon>
        <taxon>Betaproteobacteria</taxon>
        <taxon>Burkholderiales</taxon>
        <taxon>Oxalobacteraceae</taxon>
        <taxon>Telluria group</taxon>
        <taxon>Duganella</taxon>
    </lineage>
</organism>
<sequence length="403" mass="46546">MNRKEFLTGLSALAGLAVTTPLAAQAEDRSAPRHTRAITMWDFSWLERRWDGAGYEDWDVALDELAERGYDAVRIDAYPHLVAHGPERVWTLLPQWNTQDWGSPSINRVQVMPALLDFMRACARRGIKVGLSTWYREDQDRTRMKITGPQVMGDYWIRTLERIEAAGLLEQVLYVDLCNEWPLDVWAPFYRGNGTGAWTEPRSLAYMQAALSRVRARYPALPLLFSFTNERVEDYLEHDVGEFDLLEHHLWMSQAKGDAFYKAVGYHYERFDDRGYRNVALNAERVYRARPAYWNGLLTERIDRLAAVSAKLGKPLATTECWALVDYKDGPLLKWDWIKDLCAQGARHAAGTGRWVAIATSNFCGPQFRGMWRDVDYHRELTRMIKAAPIAADLRRGRLWERL</sequence>
<evidence type="ECO:0000313" key="1">
    <source>
        <dbReference type="EMBL" id="TFW21776.1"/>
    </source>
</evidence>
<dbReference type="Gene3D" id="3.20.20.80">
    <property type="entry name" value="Glycosidases"/>
    <property type="match status" value="1"/>
</dbReference>
<dbReference type="Proteomes" id="UP000297729">
    <property type="component" value="Unassembled WGS sequence"/>
</dbReference>
<name>A0A4Y9SIP6_9BURK</name>
<dbReference type="EMBL" id="SPVG01000131">
    <property type="protein sequence ID" value="TFW21776.1"/>
    <property type="molecule type" value="Genomic_DNA"/>
</dbReference>
<dbReference type="Pfam" id="PF12876">
    <property type="entry name" value="Cellulase-like"/>
    <property type="match status" value="1"/>
</dbReference>
<gene>
    <name evidence="1" type="ORF">E4L98_12945</name>
</gene>
<comment type="caution">
    <text evidence="1">The sequence shown here is derived from an EMBL/GenBank/DDBJ whole genome shotgun (WGS) entry which is preliminary data.</text>
</comment>
<dbReference type="AlphaFoldDB" id="A0A4Y9SIP6"/>
<evidence type="ECO:0000313" key="2">
    <source>
        <dbReference type="Proteomes" id="UP000297729"/>
    </source>
</evidence>
<dbReference type="OrthoDB" id="188932at2"/>
<dbReference type="RefSeq" id="WP_135201968.1">
    <property type="nucleotide sequence ID" value="NZ_SPVG01000131.1"/>
</dbReference>
<dbReference type="SUPFAM" id="SSF51445">
    <property type="entry name" value="(Trans)glycosidases"/>
    <property type="match status" value="1"/>
</dbReference>
<proteinExistence type="predicted"/>